<evidence type="ECO:0000313" key="2">
    <source>
        <dbReference type="EMBL" id="TFA99658.1"/>
    </source>
</evidence>
<protein>
    <submittedName>
        <fullName evidence="2">Uncharacterized protein</fullName>
    </submittedName>
</protein>
<dbReference type="EMBL" id="PPTA01000013">
    <property type="protein sequence ID" value="TFA99658.1"/>
    <property type="molecule type" value="Genomic_DNA"/>
</dbReference>
<comment type="caution">
    <text evidence="2">The sequence shown here is derived from an EMBL/GenBank/DDBJ whole genome shotgun (WGS) entry which is preliminary data.</text>
</comment>
<gene>
    <name evidence="2" type="ORF">CCMA1212_008537</name>
</gene>
<evidence type="ECO:0000313" key="3">
    <source>
        <dbReference type="Proteomes" id="UP001642720"/>
    </source>
</evidence>
<evidence type="ECO:0000256" key="1">
    <source>
        <dbReference type="SAM" id="MobiDB-lite"/>
    </source>
</evidence>
<name>A0ABY2GVD2_9HYPO</name>
<feature type="compositionally biased region" description="Basic residues" evidence="1">
    <location>
        <begin position="93"/>
        <end position="103"/>
    </location>
</feature>
<dbReference type="Proteomes" id="UP001642720">
    <property type="component" value="Unassembled WGS sequence"/>
</dbReference>
<feature type="region of interest" description="Disordered" evidence="1">
    <location>
        <begin position="137"/>
        <end position="156"/>
    </location>
</feature>
<feature type="region of interest" description="Disordered" evidence="1">
    <location>
        <begin position="31"/>
        <end position="124"/>
    </location>
</feature>
<feature type="compositionally biased region" description="Basic and acidic residues" evidence="1">
    <location>
        <begin position="64"/>
        <end position="76"/>
    </location>
</feature>
<sequence>MAAAPSPLAPQHPGYIRQARFVAIGVDWVTEQPPLPSNARRDLSSSSGISASAAARLQSHWHRKEQPSPSREHCGHGDGGPTALRTKYNPPRPSKHHRQRRTRSSSVALQITRRHGDDTSSTVTAAEVVQGIEFMARSKANRSRAQQRSRMEGSLI</sequence>
<feature type="compositionally biased region" description="Low complexity" evidence="1">
    <location>
        <begin position="44"/>
        <end position="55"/>
    </location>
</feature>
<reference evidence="2 3" key="1">
    <citation type="submission" date="2018-01" db="EMBL/GenBank/DDBJ databases">
        <title>Genome characterization of the sugarcane-associated fungus Trichoderma ghanense CCMA-1212 and their application in lignocelulose bioconversion.</title>
        <authorList>
            <person name="Steindorff A.S."/>
            <person name="Mendes T.D."/>
            <person name="Vilela E.S.D."/>
            <person name="Rodrigues D.S."/>
            <person name="Formighieri E.F."/>
            <person name="Melo I.S."/>
            <person name="Favaro L.C.L."/>
        </authorList>
    </citation>
    <scope>NUCLEOTIDE SEQUENCE [LARGE SCALE GENOMIC DNA]</scope>
    <source>
        <strain evidence="2 3">CCMA-1212</strain>
    </source>
</reference>
<dbReference type="RefSeq" id="XP_073555860.1">
    <property type="nucleotide sequence ID" value="XM_073705665.1"/>
</dbReference>
<accession>A0ABY2GVD2</accession>
<organism evidence="2 3">
    <name type="scientific">Trichoderma ghanense</name>
    <dbReference type="NCBI Taxonomy" id="65468"/>
    <lineage>
        <taxon>Eukaryota</taxon>
        <taxon>Fungi</taxon>
        <taxon>Dikarya</taxon>
        <taxon>Ascomycota</taxon>
        <taxon>Pezizomycotina</taxon>
        <taxon>Sordariomycetes</taxon>
        <taxon>Hypocreomycetidae</taxon>
        <taxon>Hypocreales</taxon>
        <taxon>Hypocreaceae</taxon>
        <taxon>Trichoderma</taxon>
    </lineage>
</organism>
<dbReference type="GeneID" id="300580115"/>
<keyword evidence="3" id="KW-1185">Reference proteome</keyword>
<proteinExistence type="predicted"/>